<dbReference type="PANTHER" id="PTHR44688:SF16">
    <property type="entry name" value="DNA-BINDING TRANSCRIPTIONAL ACTIVATOR DEVR_DOSR"/>
    <property type="match status" value="1"/>
</dbReference>
<keyword evidence="3" id="KW-0804">Transcription</keyword>
<name>K0Z7D0_9ACTN</name>
<feature type="domain" description="HTH luxR-type" evidence="4">
    <location>
        <begin position="35"/>
        <end position="100"/>
    </location>
</feature>
<dbReference type="AlphaFoldDB" id="K0Z7D0"/>
<dbReference type="Pfam" id="PF00196">
    <property type="entry name" value="GerE"/>
    <property type="match status" value="1"/>
</dbReference>
<dbReference type="Gene3D" id="1.10.10.10">
    <property type="entry name" value="Winged helix-like DNA-binding domain superfamily/Winged helix DNA-binding domain"/>
    <property type="match status" value="1"/>
</dbReference>
<dbReference type="PROSITE" id="PS50043">
    <property type="entry name" value="HTH_LUXR_2"/>
    <property type="match status" value="1"/>
</dbReference>
<organism evidence="5 6">
    <name type="scientific">Slackia piriformis YIT 12062</name>
    <dbReference type="NCBI Taxonomy" id="742818"/>
    <lineage>
        <taxon>Bacteria</taxon>
        <taxon>Bacillati</taxon>
        <taxon>Actinomycetota</taxon>
        <taxon>Coriobacteriia</taxon>
        <taxon>Eggerthellales</taxon>
        <taxon>Eggerthellaceae</taxon>
        <taxon>Slackia</taxon>
    </lineage>
</organism>
<evidence type="ECO:0000256" key="2">
    <source>
        <dbReference type="ARBA" id="ARBA00023125"/>
    </source>
</evidence>
<dbReference type="RefSeq" id="WP_009139736.1">
    <property type="nucleotide sequence ID" value="NZ_JH815198.1"/>
</dbReference>
<dbReference type="PATRIC" id="fig|742818.3.peg.1628"/>
<gene>
    <name evidence="5" type="ORF">HMPREF9451_01543</name>
</gene>
<reference evidence="5 6" key="1">
    <citation type="submission" date="2012-08" db="EMBL/GenBank/DDBJ databases">
        <title>The Genome Sequence of Slackia piriformis YIT 12062.</title>
        <authorList>
            <consortium name="The Broad Institute Genome Sequencing Platform"/>
            <person name="Earl A."/>
            <person name="Ward D."/>
            <person name="Feldgarden M."/>
            <person name="Gevers D."/>
            <person name="Morotomi M."/>
            <person name="Walker B."/>
            <person name="Young S.K."/>
            <person name="Zeng Q."/>
            <person name="Gargeya S."/>
            <person name="Fitzgerald M."/>
            <person name="Haas B."/>
            <person name="Abouelleil A."/>
            <person name="Alvarado L."/>
            <person name="Arachchi H.M."/>
            <person name="Berlin A.M."/>
            <person name="Chapman S.B."/>
            <person name="Goldberg J."/>
            <person name="Griggs A."/>
            <person name="Gujja S."/>
            <person name="Hansen M."/>
            <person name="Howarth C."/>
            <person name="Imamovic A."/>
            <person name="Larimer J."/>
            <person name="McCowen C."/>
            <person name="Montmayeur A."/>
            <person name="Murphy C."/>
            <person name="Neiman D."/>
            <person name="Pearson M."/>
            <person name="Priest M."/>
            <person name="Roberts A."/>
            <person name="Saif S."/>
            <person name="Shea T."/>
            <person name="Sisk P."/>
            <person name="Sykes S."/>
            <person name="Wortman J."/>
            <person name="Nusbaum C."/>
            <person name="Birren B."/>
        </authorList>
    </citation>
    <scope>NUCLEOTIDE SEQUENCE [LARGE SCALE GENOMIC DNA]</scope>
    <source>
        <strain evidence="5 6">YIT 12062</strain>
    </source>
</reference>
<dbReference type="GO" id="GO:0003677">
    <property type="term" value="F:DNA binding"/>
    <property type="evidence" value="ECO:0007669"/>
    <property type="project" value="UniProtKB-KW"/>
</dbReference>
<sequence>MRSYGADGAGLAASRGVFDSDDNGVTFADVPSCGSLAERFGLTEREAEILELVAMGRSAQYIADDLTISYNTVRTHIKHVYEKLNIHSKQELIDLVRFGA</sequence>
<dbReference type="InterPro" id="IPR016032">
    <property type="entry name" value="Sig_transdc_resp-reg_C-effctor"/>
</dbReference>
<dbReference type="GO" id="GO:0006355">
    <property type="term" value="P:regulation of DNA-templated transcription"/>
    <property type="evidence" value="ECO:0007669"/>
    <property type="project" value="InterPro"/>
</dbReference>
<keyword evidence="1" id="KW-0805">Transcription regulation</keyword>
<keyword evidence="2" id="KW-0238">DNA-binding</keyword>
<dbReference type="PROSITE" id="PS00622">
    <property type="entry name" value="HTH_LUXR_1"/>
    <property type="match status" value="1"/>
</dbReference>
<dbReference type="EMBL" id="ADMD01000008">
    <property type="protein sequence ID" value="EJZ83340.1"/>
    <property type="molecule type" value="Genomic_DNA"/>
</dbReference>
<evidence type="ECO:0000259" key="4">
    <source>
        <dbReference type="PROSITE" id="PS50043"/>
    </source>
</evidence>
<comment type="caution">
    <text evidence="5">The sequence shown here is derived from an EMBL/GenBank/DDBJ whole genome shotgun (WGS) entry which is preliminary data.</text>
</comment>
<dbReference type="SUPFAM" id="SSF46894">
    <property type="entry name" value="C-terminal effector domain of the bipartite response regulators"/>
    <property type="match status" value="1"/>
</dbReference>
<evidence type="ECO:0000313" key="6">
    <source>
        <dbReference type="Proteomes" id="UP000006069"/>
    </source>
</evidence>
<keyword evidence="6" id="KW-1185">Reference proteome</keyword>
<accession>K0Z7D0</accession>
<evidence type="ECO:0000256" key="1">
    <source>
        <dbReference type="ARBA" id="ARBA00023015"/>
    </source>
</evidence>
<proteinExistence type="predicted"/>
<dbReference type="InterPro" id="IPR000792">
    <property type="entry name" value="Tscrpt_reg_LuxR_C"/>
</dbReference>
<dbReference type="SMART" id="SM00421">
    <property type="entry name" value="HTH_LUXR"/>
    <property type="match status" value="1"/>
</dbReference>
<dbReference type="PRINTS" id="PR00038">
    <property type="entry name" value="HTHLUXR"/>
</dbReference>
<dbReference type="InterPro" id="IPR036388">
    <property type="entry name" value="WH-like_DNA-bd_sf"/>
</dbReference>
<protein>
    <recommendedName>
        <fullName evidence="4">HTH luxR-type domain-containing protein</fullName>
    </recommendedName>
</protein>
<evidence type="ECO:0000256" key="3">
    <source>
        <dbReference type="ARBA" id="ARBA00023163"/>
    </source>
</evidence>
<dbReference type="HOGENOM" id="CLU_2304160_0_0_11"/>
<dbReference type="CDD" id="cd06170">
    <property type="entry name" value="LuxR_C_like"/>
    <property type="match status" value="1"/>
</dbReference>
<dbReference type="PANTHER" id="PTHR44688">
    <property type="entry name" value="DNA-BINDING TRANSCRIPTIONAL ACTIVATOR DEVR_DOSR"/>
    <property type="match status" value="1"/>
</dbReference>
<evidence type="ECO:0000313" key="5">
    <source>
        <dbReference type="EMBL" id="EJZ83340.1"/>
    </source>
</evidence>
<dbReference type="InParanoid" id="K0Z7D0"/>
<dbReference type="Proteomes" id="UP000006069">
    <property type="component" value="Unassembled WGS sequence"/>
</dbReference>
<dbReference type="eggNOG" id="COG2197">
    <property type="taxonomic scope" value="Bacteria"/>
</dbReference>